<evidence type="ECO:0000313" key="12">
    <source>
        <dbReference type="EMBL" id="ORZ39052.1"/>
    </source>
</evidence>
<name>A0A1Y2I0Y2_9FUNG</name>
<evidence type="ECO:0000256" key="2">
    <source>
        <dbReference type="ARBA" id="ARBA00022553"/>
    </source>
</evidence>
<dbReference type="InterPro" id="IPR000961">
    <property type="entry name" value="AGC-kinase_C"/>
</dbReference>
<keyword evidence="6 7" id="KW-0067">ATP-binding</keyword>
<dbReference type="PROSITE" id="PS50011">
    <property type="entry name" value="PROTEIN_KINASE_DOM"/>
    <property type="match status" value="1"/>
</dbReference>
<evidence type="ECO:0000259" key="11">
    <source>
        <dbReference type="PROSITE" id="PS51285"/>
    </source>
</evidence>
<reference evidence="12 13" key="1">
    <citation type="submission" date="2016-07" db="EMBL/GenBank/DDBJ databases">
        <title>Pervasive Adenine N6-methylation of Active Genes in Fungi.</title>
        <authorList>
            <consortium name="DOE Joint Genome Institute"/>
            <person name="Mondo S.J."/>
            <person name="Dannebaum R.O."/>
            <person name="Kuo R.C."/>
            <person name="Labutti K."/>
            <person name="Haridas S."/>
            <person name="Kuo A."/>
            <person name="Salamov A."/>
            <person name="Ahrendt S.R."/>
            <person name="Lipzen A."/>
            <person name="Sullivan W."/>
            <person name="Andreopoulos W.B."/>
            <person name="Clum A."/>
            <person name="Lindquist E."/>
            <person name="Daum C."/>
            <person name="Ramamoorthy G.K."/>
            <person name="Gryganskyi A."/>
            <person name="Culley D."/>
            <person name="Magnuson J.K."/>
            <person name="James T.Y."/>
            <person name="O'Malley M.A."/>
            <person name="Stajich J.E."/>
            <person name="Spatafora J.W."/>
            <person name="Visel A."/>
            <person name="Grigoriev I.V."/>
        </authorList>
    </citation>
    <scope>NUCLEOTIDE SEQUENCE [LARGE SCALE GENOMIC DNA]</scope>
    <source>
        <strain evidence="12 13">PL171</strain>
    </source>
</reference>
<organism evidence="12 13">
    <name type="scientific">Catenaria anguillulae PL171</name>
    <dbReference type="NCBI Taxonomy" id="765915"/>
    <lineage>
        <taxon>Eukaryota</taxon>
        <taxon>Fungi</taxon>
        <taxon>Fungi incertae sedis</taxon>
        <taxon>Blastocladiomycota</taxon>
        <taxon>Blastocladiomycetes</taxon>
        <taxon>Blastocladiales</taxon>
        <taxon>Catenariaceae</taxon>
        <taxon>Catenaria</taxon>
    </lineage>
</organism>
<dbReference type="InterPro" id="IPR017441">
    <property type="entry name" value="Protein_kinase_ATP_BS"/>
</dbReference>
<dbReference type="GO" id="GO:0004703">
    <property type="term" value="F:G protein-coupled receptor kinase activity"/>
    <property type="evidence" value="ECO:0007669"/>
    <property type="project" value="TreeGrafter"/>
</dbReference>
<evidence type="ECO:0000259" key="10">
    <source>
        <dbReference type="PROSITE" id="PS50011"/>
    </source>
</evidence>
<dbReference type="GO" id="GO:0009966">
    <property type="term" value="P:regulation of signal transduction"/>
    <property type="evidence" value="ECO:0007669"/>
    <property type="project" value="TreeGrafter"/>
</dbReference>
<dbReference type="SUPFAM" id="SSF56112">
    <property type="entry name" value="Protein kinase-like (PK-like)"/>
    <property type="match status" value="1"/>
</dbReference>
<dbReference type="GO" id="GO:0005524">
    <property type="term" value="F:ATP binding"/>
    <property type="evidence" value="ECO:0007669"/>
    <property type="project" value="UniProtKB-UniRule"/>
</dbReference>
<evidence type="ECO:0000256" key="1">
    <source>
        <dbReference type="ARBA" id="ARBA00022527"/>
    </source>
</evidence>
<dbReference type="InterPro" id="IPR011009">
    <property type="entry name" value="Kinase-like_dom_sf"/>
</dbReference>
<dbReference type="PROSITE" id="PS51285">
    <property type="entry name" value="AGC_KINASE_CTER"/>
    <property type="match status" value="1"/>
</dbReference>
<evidence type="ECO:0000256" key="7">
    <source>
        <dbReference type="PROSITE-ProRule" id="PRU10141"/>
    </source>
</evidence>
<keyword evidence="4 7" id="KW-0547">Nucleotide-binding</keyword>
<dbReference type="FunFam" id="1.10.510.10:FF:000048">
    <property type="entry name" value="Protein kinase C"/>
    <property type="match status" value="1"/>
</dbReference>
<evidence type="ECO:0000256" key="8">
    <source>
        <dbReference type="RuleBase" id="RU000304"/>
    </source>
</evidence>
<dbReference type="PROSITE" id="PS00108">
    <property type="entry name" value="PROTEIN_KINASE_ST"/>
    <property type="match status" value="1"/>
</dbReference>
<keyword evidence="5 12" id="KW-0418">Kinase</keyword>
<dbReference type="PANTHER" id="PTHR24355">
    <property type="entry name" value="G PROTEIN-COUPLED RECEPTOR KINASE/RIBOSOMAL PROTEIN S6 KINASE"/>
    <property type="match status" value="1"/>
</dbReference>
<dbReference type="STRING" id="765915.A0A1Y2I0Y2"/>
<dbReference type="Proteomes" id="UP000193411">
    <property type="component" value="Unassembled WGS sequence"/>
</dbReference>
<feature type="domain" description="AGC-kinase C-terminal" evidence="11">
    <location>
        <begin position="277"/>
        <end position="357"/>
    </location>
</feature>
<evidence type="ECO:0000256" key="9">
    <source>
        <dbReference type="SAM" id="MobiDB-lite"/>
    </source>
</evidence>
<feature type="region of interest" description="Disordered" evidence="9">
    <location>
        <begin position="384"/>
        <end position="403"/>
    </location>
</feature>
<dbReference type="InterPro" id="IPR000719">
    <property type="entry name" value="Prot_kinase_dom"/>
</dbReference>
<dbReference type="EMBL" id="MCFL01000006">
    <property type="protein sequence ID" value="ORZ39052.1"/>
    <property type="molecule type" value="Genomic_DNA"/>
</dbReference>
<gene>
    <name evidence="12" type="ORF">BCR44DRAFT_46789</name>
</gene>
<evidence type="ECO:0000313" key="13">
    <source>
        <dbReference type="Proteomes" id="UP000193411"/>
    </source>
</evidence>
<protein>
    <submittedName>
        <fullName evidence="12">Kinase-like domain-containing protein</fullName>
    </submittedName>
</protein>
<dbReference type="OrthoDB" id="354826at2759"/>
<feature type="domain" description="Protein kinase" evidence="10">
    <location>
        <begin position="20"/>
        <end position="276"/>
    </location>
</feature>
<proteinExistence type="inferred from homology"/>
<comment type="caution">
    <text evidence="12">The sequence shown here is derived from an EMBL/GenBank/DDBJ whole genome shotgun (WGS) entry which is preliminary data.</text>
</comment>
<evidence type="ECO:0000256" key="5">
    <source>
        <dbReference type="ARBA" id="ARBA00022777"/>
    </source>
</evidence>
<keyword evidence="2" id="KW-0597">Phosphoprotein</keyword>
<dbReference type="InterPro" id="IPR008271">
    <property type="entry name" value="Ser/Thr_kinase_AS"/>
</dbReference>
<dbReference type="PANTHER" id="PTHR24355:SF30">
    <property type="entry name" value="SERINE_THREONINE-PROTEIN KINASE 32B ISOFORM X1"/>
    <property type="match status" value="1"/>
</dbReference>
<dbReference type="Gene3D" id="1.10.510.10">
    <property type="entry name" value="Transferase(Phosphotransferase) domain 1"/>
    <property type="match status" value="1"/>
</dbReference>
<feature type="binding site" evidence="7">
    <location>
        <position position="59"/>
    </location>
    <ligand>
        <name>ATP</name>
        <dbReference type="ChEBI" id="CHEBI:30616"/>
    </ligand>
</feature>
<comment type="similarity">
    <text evidence="8">Belongs to the protein kinase superfamily.</text>
</comment>
<dbReference type="Gene3D" id="3.30.200.20">
    <property type="entry name" value="Phosphorylase Kinase, domain 1"/>
    <property type="match status" value="1"/>
</dbReference>
<dbReference type="GO" id="GO:0007186">
    <property type="term" value="P:G protein-coupled receptor signaling pathway"/>
    <property type="evidence" value="ECO:0007669"/>
    <property type="project" value="TreeGrafter"/>
</dbReference>
<keyword evidence="13" id="KW-1185">Reference proteome</keyword>
<evidence type="ECO:0000256" key="3">
    <source>
        <dbReference type="ARBA" id="ARBA00022679"/>
    </source>
</evidence>
<dbReference type="SMART" id="SM00220">
    <property type="entry name" value="S_TKc"/>
    <property type="match status" value="1"/>
</dbReference>
<sequence length="447" mass="50706">MGGAWSSSYDPNGTVDLRFFKLGRSIGRGAFGKVKVVVHRQSKQLYALKYINKDICIKKKAYRNIFRERNLLESIQHPFIINLRYSFQDDENMFMVLDLMLGGDLRFHLNRLGQFSERVCVFYAAELSSALMYLHSKRIIHRDIKPENLLLSAEGHCHITDFNCATVMDSGRVLTSQTGTTGYMAPEVYSGKGYNEACDWWSLGIVLFECLHGERPFVASSVDRLILKMRTQSISFSEQSSRRIRLLLEGFLQRDPQHRLGICGDGHGALRSHPAFSRINWDLLDLKQIEPPFVPEHGLLHFEARYELEELLLEENPLHGRPKNRKTNSDLPREKRLMLSEFKNFDFTKGRPGDVLVGVTNGIFANADRGYDSETEVAQVRKQRTRRDLAVETDGPPGGFIKALGPPTAPLFTDENMWGRPPSPVPTILLSTQASGLEPSKFSPFVA</sequence>
<keyword evidence="1 8" id="KW-0723">Serine/threonine-protein kinase</keyword>
<evidence type="ECO:0000256" key="4">
    <source>
        <dbReference type="ARBA" id="ARBA00022741"/>
    </source>
</evidence>
<dbReference type="GO" id="GO:0001664">
    <property type="term" value="F:G protein-coupled receptor binding"/>
    <property type="evidence" value="ECO:0007669"/>
    <property type="project" value="TreeGrafter"/>
</dbReference>
<dbReference type="Pfam" id="PF00069">
    <property type="entry name" value="Pkinase"/>
    <property type="match status" value="1"/>
</dbReference>
<keyword evidence="3" id="KW-0808">Transferase</keyword>
<dbReference type="FunFam" id="3.30.200.20:FF:000354">
    <property type="entry name" value="AGC/YANK protein kinase"/>
    <property type="match status" value="1"/>
</dbReference>
<evidence type="ECO:0000256" key="6">
    <source>
        <dbReference type="ARBA" id="ARBA00022840"/>
    </source>
</evidence>
<accession>A0A1Y2I0Y2</accession>
<dbReference type="PROSITE" id="PS00107">
    <property type="entry name" value="PROTEIN_KINASE_ATP"/>
    <property type="match status" value="1"/>
</dbReference>
<dbReference type="AlphaFoldDB" id="A0A1Y2I0Y2"/>